<proteinExistence type="predicted"/>
<protein>
    <submittedName>
        <fullName evidence="1">Mobile element protein</fullName>
    </submittedName>
</protein>
<comment type="caution">
    <text evidence="1">The sequence shown here is derived from an EMBL/GenBank/DDBJ whole genome shotgun (WGS) entry which is preliminary data.</text>
</comment>
<dbReference type="EMBL" id="SWAD01000192">
    <property type="protein sequence ID" value="TMQ74537.1"/>
    <property type="molecule type" value="Genomic_DNA"/>
</dbReference>
<dbReference type="Proteomes" id="UP000306324">
    <property type="component" value="Unassembled WGS sequence"/>
</dbReference>
<evidence type="ECO:0000313" key="1">
    <source>
        <dbReference type="EMBL" id="TMQ74537.1"/>
    </source>
</evidence>
<sequence>MAAIAPEILYALWLYATLEGIGSARTITRLTQAQDAYRWIRGGV</sequence>
<accession>A0A5S4EGX6</accession>
<dbReference type="AlphaFoldDB" id="A0A5S4EGX6"/>
<name>A0A5S4EGX6_9PROT</name>
<gene>
    <name evidence="1" type="ORF">ACCUM_0012</name>
</gene>
<organism evidence="1 2">
    <name type="scientific">Candidatus Accumulibacter phosphatis</name>
    <dbReference type="NCBI Taxonomy" id="327160"/>
    <lineage>
        <taxon>Bacteria</taxon>
        <taxon>Pseudomonadati</taxon>
        <taxon>Pseudomonadota</taxon>
        <taxon>Betaproteobacteria</taxon>
        <taxon>Candidatus Accumulibacter</taxon>
    </lineage>
</organism>
<evidence type="ECO:0000313" key="2">
    <source>
        <dbReference type="Proteomes" id="UP000306324"/>
    </source>
</evidence>
<keyword evidence="2" id="KW-1185">Reference proteome</keyword>
<reference evidence="1 2" key="1">
    <citation type="submission" date="2019-04" db="EMBL/GenBank/DDBJ databases">
        <title>A novel phosphate-accumulating bacterium identified in bioreactor for phosphate removal from wastewater.</title>
        <authorList>
            <person name="Kotlyarov R.Y."/>
            <person name="Beletsky A.V."/>
            <person name="Kallistova A.Y."/>
            <person name="Dorofeev A.G."/>
            <person name="Nikolaev Y.Y."/>
            <person name="Pimenov N.V."/>
            <person name="Ravin N.V."/>
            <person name="Mardanov A.V."/>
        </authorList>
    </citation>
    <scope>NUCLEOTIDE SEQUENCE [LARGE SCALE GENOMIC DNA]</scope>
    <source>
        <strain evidence="1 2">Bin19</strain>
    </source>
</reference>